<dbReference type="Proteomes" id="UP000281350">
    <property type="component" value="Unassembled WGS sequence"/>
</dbReference>
<protein>
    <submittedName>
        <fullName evidence="1">Uncharacterized protein</fullName>
    </submittedName>
</protein>
<organism evidence="1 2">
    <name type="scientific">Pseudomonas syringae pv. primulae</name>
    <dbReference type="NCBI Taxonomy" id="251707"/>
    <lineage>
        <taxon>Bacteria</taxon>
        <taxon>Pseudomonadati</taxon>
        <taxon>Pseudomonadota</taxon>
        <taxon>Gammaproteobacteria</taxon>
        <taxon>Pseudomonadales</taxon>
        <taxon>Pseudomonadaceae</taxon>
        <taxon>Pseudomonas</taxon>
    </lineage>
</organism>
<comment type="caution">
    <text evidence="1">The sequence shown here is derived from an EMBL/GenBank/DDBJ whole genome shotgun (WGS) entry which is preliminary data.</text>
</comment>
<dbReference type="EMBL" id="RBPY01000021">
    <property type="protein sequence ID" value="RMO82213.1"/>
    <property type="molecule type" value="Genomic_DNA"/>
</dbReference>
<reference evidence="1 2" key="1">
    <citation type="submission" date="2018-08" db="EMBL/GenBank/DDBJ databases">
        <title>Recombination of ecologically and evolutionarily significant loci maintains genetic cohesion in the Pseudomonas syringae species complex.</title>
        <authorList>
            <person name="Dillon M."/>
            <person name="Thakur S."/>
            <person name="Almeida R.N.D."/>
            <person name="Weir B.S."/>
            <person name="Guttman D.S."/>
        </authorList>
    </citation>
    <scope>NUCLEOTIDE SEQUENCE [LARGE SCALE GENOMIC DNA]</scope>
    <source>
        <strain evidence="1 2">ICMP 2732</strain>
    </source>
</reference>
<dbReference type="AlphaFoldDB" id="A0A3M3YL76"/>
<accession>A0A3M3YL76</accession>
<evidence type="ECO:0000313" key="2">
    <source>
        <dbReference type="Proteomes" id="UP000281350"/>
    </source>
</evidence>
<gene>
    <name evidence="1" type="ORF">ALQ36_04723</name>
</gene>
<proteinExistence type="predicted"/>
<name>A0A3M3YL76_9PSED</name>
<sequence>MQMNRDTCFATQGELVKLAYDAFGVLPRKEAGPDDIDESQKKTIQKQLARLASEEGGLLSNLGLVIQTLSSILTAYIPSIRIMSAIGDPLNDLLDAYSILVREEGTYLSKSETVRYFISTTAVPRLVVSINQSLLKYRVADLGLETPEDEFWYLPTVTEEGGLIMPLEKVMRWAYSRCGLSQTQFHYPGKNPRSDDNTLQQNLDNAIKWTRGARLPALPSLFRNFEESFLALASRGTEVPSELQASIFVALMIARVSTWLTRSISDFHEHSYLVDVCQQFREYAVWLAEDVNEFKAEVPPEIRKHESSESVSYAWLGACSHYWQFFGSKVTAAADKVWELRNARPDGSIREDVLAALKSKYGLFAVCTHLDLTQRQSAFCPPVGFAEMLFKGFELKKDPATRLDQIDGYESEVAHYRLDEQLCWMVPWLRGVYHYRKEDFEGAMPHFHEAFANAKYRAGKNQYKLVNQYIELAAKTEDRRAFKKGVEWAQYLNIKVRWLRDDEPNEEKLDFVYSILQTARYDHQM</sequence>
<evidence type="ECO:0000313" key="1">
    <source>
        <dbReference type="EMBL" id="RMO82213.1"/>
    </source>
</evidence>